<evidence type="ECO:0000313" key="1">
    <source>
        <dbReference type="EMBL" id="GMR40615.1"/>
    </source>
</evidence>
<protein>
    <submittedName>
        <fullName evidence="1">Uncharacterized protein</fullName>
    </submittedName>
</protein>
<reference evidence="2" key="1">
    <citation type="submission" date="2022-10" db="EMBL/GenBank/DDBJ databases">
        <title>Genome assembly of Pristionchus species.</title>
        <authorList>
            <person name="Yoshida K."/>
            <person name="Sommer R.J."/>
        </authorList>
    </citation>
    <scope>NUCLEOTIDE SEQUENCE [LARGE SCALE GENOMIC DNA]</scope>
    <source>
        <strain evidence="2">RS5460</strain>
    </source>
</reference>
<dbReference type="SUPFAM" id="SSF57850">
    <property type="entry name" value="RING/U-box"/>
    <property type="match status" value="1"/>
</dbReference>
<dbReference type="Proteomes" id="UP001328107">
    <property type="component" value="Unassembled WGS sequence"/>
</dbReference>
<feature type="non-terminal residue" evidence="1">
    <location>
        <position position="1"/>
    </location>
</feature>
<dbReference type="EMBL" id="BTRK01000003">
    <property type="protein sequence ID" value="GMR40615.1"/>
    <property type="molecule type" value="Genomic_DNA"/>
</dbReference>
<comment type="caution">
    <text evidence="1">The sequence shown here is derived from an EMBL/GenBank/DDBJ whole genome shotgun (WGS) entry which is preliminary data.</text>
</comment>
<accession>A0AAN4ZN39</accession>
<evidence type="ECO:0000313" key="2">
    <source>
        <dbReference type="Proteomes" id="UP001328107"/>
    </source>
</evidence>
<feature type="non-terminal residue" evidence="1">
    <location>
        <position position="191"/>
    </location>
</feature>
<name>A0AAN4ZN39_9BILA</name>
<dbReference type="InterPro" id="IPR013083">
    <property type="entry name" value="Znf_RING/FYVE/PHD"/>
</dbReference>
<proteinExistence type="predicted"/>
<sequence length="191" mass="22165">DVLPPTRIVHRELAEEKLGLKMGVFIMGSNIDNLVVLPAPKRNQRFRCEELGKRRRTPQPWWNKYGSLYNEYWNIQKNDLRHITANCRVPLMPIYEKCTLRNNTEDHTRERRFFSPVCGHFACLSCWLKHAKSALERELSPIPCPSATCEEKLTISRDASIFSDSALEEMIEVEWSNKKGQGNTLQCAQCK</sequence>
<gene>
    <name evidence="1" type="ORF">PMAYCL1PPCAC_10810</name>
</gene>
<dbReference type="AlphaFoldDB" id="A0AAN4ZN39"/>
<dbReference type="Gene3D" id="3.30.40.10">
    <property type="entry name" value="Zinc/RING finger domain, C3HC4 (zinc finger)"/>
    <property type="match status" value="1"/>
</dbReference>
<keyword evidence="2" id="KW-1185">Reference proteome</keyword>
<organism evidence="1 2">
    <name type="scientific">Pristionchus mayeri</name>
    <dbReference type="NCBI Taxonomy" id="1317129"/>
    <lineage>
        <taxon>Eukaryota</taxon>
        <taxon>Metazoa</taxon>
        <taxon>Ecdysozoa</taxon>
        <taxon>Nematoda</taxon>
        <taxon>Chromadorea</taxon>
        <taxon>Rhabditida</taxon>
        <taxon>Rhabditina</taxon>
        <taxon>Diplogasteromorpha</taxon>
        <taxon>Diplogasteroidea</taxon>
        <taxon>Neodiplogasteridae</taxon>
        <taxon>Pristionchus</taxon>
    </lineage>
</organism>